<protein>
    <recommendedName>
        <fullName evidence="6">Peptidase S54 rhomboid domain-containing protein</fullName>
    </recommendedName>
</protein>
<accession>A9DIY6</accession>
<dbReference type="HOGENOM" id="CLU_067823_1_0_10"/>
<feature type="transmembrane region" description="Helical" evidence="5">
    <location>
        <begin position="171"/>
        <end position="189"/>
    </location>
</feature>
<dbReference type="AlphaFoldDB" id="A9DIY6"/>
<feature type="domain" description="Peptidase S54 rhomboid" evidence="6">
    <location>
        <begin position="55"/>
        <end position="184"/>
    </location>
</feature>
<comment type="caution">
    <text evidence="7">The sequence shown here is derived from an EMBL/GenBank/DDBJ whole genome shotgun (WGS) entry which is preliminary data.</text>
</comment>
<reference evidence="7 8" key="1">
    <citation type="journal article" date="2011" name="J. Bacteriol.">
        <title>Genome sequence of the algicidal bacterium Kordia algicida OT-1.</title>
        <authorList>
            <person name="Lee H.S."/>
            <person name="Kang S.G."/>
            <person name="Kwon K.K."/>
            <person name="Lee J.H."/>
            <person name="Kim S.J."/>
        </authorList>
    </citation>
    <scope>NUCLEOTIDE SEQUENCE [LARGE SCALE GENOMIC DNA]</scope>
    <source>
        <strain evidence="7 8">OT-1</strain>
    </source>
</reference>
<evidence type="ECO:0000256" key="2">
    <source>
        <dbReference type="ARBA" id="ARBA00022692"/>
    </source>
</evidence>
<feature type="transmembrane region" description="Helical" evidence="5">
    <location>
        <begin position="115"/>
        <end position="133"/>
    </location>
</feature>
<dbReference type="Proteomes" id="UP000002945">
    <property type="component" value="Unassembled WGS sequence"/>
</dbReference>
<evidence type="ECO:0000313" key="8">
    <source>
        <dbReference type="Proteomes" id="UP000002945"/>
    </source>
</evidence>
<dbReference type="GO" id="GO:0004252">
    <property type="term" value="F:serine-type endopeptidase activity"/>
    <property type="evidence" value="ECO:0007669"/>
    <property type="project" value="InterPro"/>
</dbReference>
<dbReference type="GO" id="GO:0016020">
    <property type="term" value="C:membrane"/>
    <property type="evidence" value="ECO:0007669"/>
    <property type="project" value="UniProtKB-SubCell"/>
</dbReference>
<evidence type="ECO:0000256" key="5">
    <source>
        <dbReference type="SAM" id="Phobius"/>
    </source>
</evidence>
<evidence type="ECO:0000259" key="6">
    <source>
        <dbReference type="Pfam" id="PF01694"/>
    </source>
</evidence>
<name>A9DIY6_9FLAO</name>
<gene>
    <name evidence="7" type="ORF">KAOT1_12267</name>
</gene>
<evidence type="ECO:0000256" key="1">
    <source>
        <dbReference type="ARBA" id="ARBA00004141"/>
    </source>
</evidence>
<dbReference type="eggNOG" id="COG0705">
    <property type="taxonomic scope" value="Bacteria"/>
</dbReference>
<feature type="transmembrane region" description="Helical" evidence="5">
    <location>
        <begin position="91"/>
        <end position="109"/>
    </location>
</feature>
<feature type="transmembrane region" description="Helical" evidence="5">
    <location>
        <begin position="68"/>
        <end position="86"/>
    </location>
</feature>
<dbReference type="PANTHER" id="PTHR43731">
    <property type="entry name" value="RHOMBOID PROTEASE"/>
    <property type="match status" value="1"/>
</dbReference>
<feature type="transmembrane region" description="Helical" evidence="5">
    <location>
        <begin position="7"/>
        <end position="29"/>
    </location>
</feature>
<dbReference type="RefSeq" id="WP_007095003.1">
    <property type="nucleotide sequence ID" value="NZ_CP142125.1"/>
</dbReference>
<keyword evidence="2 5" id="KW-0812">Transmembrane</keyword>
<dbReference type="OrthoDB" id="465874at2"/>
<keyword evidence="3 5" id="KW-1133">Transmembrane helix</keyword>
<dbReference type="InterPro" id="IPR050925">
    <property type="entry name" value="Rhomboid_protease_S54"/>
</dbReference>
<dbReference type="EMBL" id="ABIB01000001">
    <property type="protein sequence ID" value="EDP97989.1"/>
    <property type="molecule type" value="Genomic_DNA"/>
</dbReference>
<dbReference type="PANTHER" id="PTHR43731:SF9">
    <property type="entry name" value="SLR1461 PROTEIN"/>
    <property type="match status" value="1"/>
</dbReference>
<evidence type="ECO:0000256" key="4">
    <source>
        <dbReference type="ARBA" id="ARBA00023136"/>
    </source>
</evidence>
<dbReference type="InterPro" id="IPR022764">
    <property type="entry name" value="Peptidase_S54_rhomboid_dom"/>
</dbReference>
<keyword evidence="4 5" id="KW-0472">Membrane</keyword>
<dbReference type="Gene3D" id="1.20.1540.10">
    <property type="entry name" value="Rhomboid-like"/>
    <property type="match status" value="1"/>
</dbReference>
<dbReference type="Pfam" id="PF01694">
    <property type="entry name" value="Rhomboid"/>
    <property type="match status" value="1"/>
</dbReference>
<dbReference type="STRING" id="391587.KAOT1_12267"/>
<dbReference type="SUPFAM" id="SSF144091">
    <property type="entry name" value="Rhomboid-like"/>
    <property type="match status" value="1"/>
</dbReference>
<evidence type="ECO:0000256" key="3">
    <source>
        <dbReference type="ARBA" id="ARBA00022989"/>
    </source>
</evidence>
<proteinExistence type="predicted"/>
<evidence type="ECO:0000313" key="7">
    <source>
        <dbReference type="EMBL" id="EDP97989.1"/>
    </source>
</evidence>
<keyword evidence="8" id="KW-1185">Reference proteome</keyword>
<organism evidence="7 8">
    <name type="scientific">Kordia algicida OT-1</name>
    <dbReference type="NCBI Taxonomy" id="391587"/>
    <lineage>
        <taxon>Bacteria</taxon>
        <taxon>Pseudomonadati</taxon>
        <taxon>Bacteroidota</taxon>
        <taxon>Flavobacteriia</taxon>
        <taxon>Flavobacteriales</taxon>
        <taxon>Flavobacteriaceae</taxon>
        <taxon>Kordia</taxon>
    </lineage>
</organism>
<sequence length="252" mass="29650">MKPKEHPFVFTPEVVLIPFLFVFSIWLVYWSEIRFGFRFNSYGVYPRTFTGLRGVLFSPFIHGNMKHLWSNTIPLFLLSMAVIYFYRSQRWTVFLVGLLGSGIITWIIGREANHIGASGFIYVLMSFIFFKGIITKYYRFVALSLIIMFIYGGMLWYLFPVEPHISWEGHLGGFITGFLLAVFLPVVYVKETFEWEKEEFVPEDDPFMRHFDENGNFIEILPDEVEEDTQVVSTPIKVNYIYVDRSKNTEEE</sequence>
<dbReference type="InterPro" id="IPR035952">
    <property type="entry name" value="Rhomboid-like_sf"/>
</dbReference>
<feature type="transmembrane region" description="Helical" evidence="5">
    <location>
        <begin position="140"/>
        <end position="159"/>
    </location>
</feature>
<comment type="subcellular location">
    <subcellularLocation>
        <location evidence="1">Membrane</location>
        <topology evidence="1">Multi-pass membrane protein</topology>
    </subcellularLocation>
</comment>